<keyword evidence="8" id="KW-0067">ATP-binding</keyword>
<dbReference type="InterPro" id="IPR002121">
    <property type="entry name" value="HRDC_dom"/>
</dbReference>
<dbReference type="FunFam" id="3.40.50.300:FF:001389">
    <property type="entry name" value="ATP-dependent DNA helicase RecQ"/>
    <property type="match status" value="1"/>
</dbReference>
<feature type="domain" description="HRDC" evidence="16">
    <location>
        <begin position="608"/>
        <end position="688"/>
    </location>
</feature>
<comment type="similarity">
    <text evidence="3">Belongs to the helicase family. RecQ subfamily.</text>
</comment>
<dbReference type="GO" id="GO:0006310">
    <property type="term" value="P:DNA recombination"/>
    <property type="evidence" value="ECO:0007669"/>
    <property type="project" value="InterPro"/>
</dbReference>
<dbReference type="InterPro" id="IPR001650">
    <property type="entry name" value="Helicase_C-like"/>
</dbReference>
<keyword evidence="9" id="KW-0238">DNA-binding</keyword>
<organism evidence="19 20">
    <name type="scientific">Orenia metallireducens</name>
    <dbReference type="NCBI Taxonomy" id="1413210"/>
    <lineage>
        <taxon>Bacteria</taxon>
        <taxon>Bacillati</taxon>
        <taxon>Bacillota</taxon>
        <taxon>Clostridia</taxon>
        <taxon>Halanaerobiales</taxon>
        <taxon>Halobacteroidaceae</taxon>
        <taxon>Orenia</taxon>
    </lineage>
</organism>
<accession>A0A285H271</accession>
<evidence type="ECO:0000256" key="11">
    <source>
        <dbReference type="ARBA" id="ARBA00034617"/>
    </source>
</evidence>
<dbReference type="InterPro" id="IPR004589">
    <property type="entry name" value="DNA_helicase_ATP-dep_RecQ"/>
</dbReference>
<evidence type="ECO:0000256" key="8">
    <source>
        <dbReference type="ARBA" id="ARBA00022840"/>
    </source>
</evidence>
<dbReference type="CDD" id="cd17920">
    <property type="entry name" value="DEXHc_RecQ"/>
    <property type="match status" value="1"/>
</dbReference>
<dbReference type="Pfam" id="PF00570">
    <property type="entry name" value="HRDC"/>
    <property type="match status" value="1"/>
</dbReference>
<dbReference type="GO" id="GO:0016787">
    <property type="term" value="F:hydrolase activity"/>
    <property type="evidence" value="ECO:0007669"/>
    <property type="project" value="UniProtKB-KW"/>
</dbReference>
<dbReference type="SUPFAM" id="SSF47819">
    <property type="entry name" value="HRDC-like"/>
    <property type="match status" value="1"/>
</dbReference>
<dbReference type="Pfam" id="PF09382">
    <property type="entry name" value="RQC"/>
    <property type="match status" value="1"/>
</dbReference>
<comment type="catalytic activity">
    <reaction evidence="11">
        <text>Couples ATP hydrolysis with the unwinding of duplex DNA by translocating in the 3'-5' direction.</text>
        <dbReference type="EC" id="5.6.2.4"/>
    </reaction>
</comment>
<dbReference type="Gene3D" id="1.10.10.1390">
    <property type="entry name" value="ATP-dependent DNA helicase RecQ"/>
    <property type="match status" value="1"/>
</dbReference>
<dbReference type="EMBL" id="OBDZ01000013">
    <property type="protein sequence ID" value="SNY29872.1"/>
    <property type="molecule type" value="Genomic_DNA"/>
</dbReference>
<dbReference type="InterPro" id="IPR036390">
    <property type="entry name" value="WH_DNA-bd_sf"/>
</dbReference>
<evidence type="ECO:0000259" key="17">
    <source>
        <dbReference type="PROSITE" id="PS51192"/>
    </source>
</evidence>
<keyword evidence="5" id="KW-0547">Nucleotide-binding</keyword>
<dbReference type="InterPro" id="IPR027417">
    <property type="entry name" value="P-loop_NTPase"/>
</dbReference>
<dbReference type="InterPro" id="IPR044876">
    <property type="entry name" value="HRDC_dom_sf"/>
</dbReference>
<gene>
    <name evidence="19" type="ORF">SAMN06265827_11327</name>
</gene>
<dbReference type="InterPro" id="IPR029491">
    <property type="entry name" value="Helicase_HTH"/>
</dbReference>
<dbReference type="InterPro" id="IPR018982">
    <property type="entry name" value="RQC_domain"/>
</dbReference>
<dbReference type="RefSeq" id="WP_172431894.1">
    <property type="nucleotide sequence ID" value="NZ_OBDZ01000013.1"/>
</dbReference>
<dbReference type="SMART" id="SM00956">
    <property type="entry name" value="RQC"/>
    <property type="match status" value="1"/>
</dbReference>
<keyword evidence="4" id="KW-0479">Metal-binding</keyword>
<dbReference type="Pfam" id="PF14493">
    <property type="entry name" value="HTH_40"/>
    <property type="match status" value="1"/>
</dbReference>
<comment type="cofactor">
    <cofactor evidence="2">
        <name>Zn(2+)</name>
        <dbReference type="ChEBI" id="CHEBI:29105"/>
    </cofactor>
</comment>
<dbReference type="Pfam" id="PF00271">
    <property type="entry name" value="Helicase_C"/>
    <property type="match status" value="1"/>
</dbReference>
<dbReference type="GO" id="GO:0046872">
    <property type="term" value="F:metal ion binding"/>
    <property type="evidence" value="ECO:0007669"/>
    <property type="project" value="UniProtKB-KW"/>
</dbReference>
<dbReference type="GO" id="GO:0005524">
    <property type="term" value="F:ATP binding"/>
    <property type="evidence" value="ECO:0007669"/>
    <property type="project" value="UniProtKB-KW"/>
</dbReference>
<comment type="cofactor">
    <cofactor evidence="1">
        <name>Mg(2+)</name>
        <dbReference type="ChEBI" id="CHEBI:18420"/>
    </cofactor>
</comment>
<dbReference type="PROSITE" id="PS51194">
    <property type="entry name" value="HELICASE_CTER"/>
    <property type="match status" value="1"/>
</dbReference>
<evidence type="ECO:0000256" key="10">
    <source>
        <dbReference type="ARBA" id="ARBA00023235"/>
    </source>
</evidence>
<dbReference type="InterPro" id="IPR010997">
    <property type="entry name" value="HRDC-like_sf"/>
</dbReference>
<dbReference type="Gene3D" id="1.10.150.80">
    <property type="entry name" value="HRDC domain"/>
    <property type="match status" value="1"/>
</dbReference>
<dbReference type="SMART" id="SM00341">
    <property type="entry name" value="HRDC"/>
    <property type="match status" value="1"/>
</dbReference>
<keyword evidence="15" id="KW-0175">Coiled coil</keyword>
<dbReference type="GO" id="GO:0005737">
    <property type="term" value="C:cytoplasm"/>
    <property type="evidence" value="ECO:0007669"/>
    <property type="project" value="TreeGrafter"/>
</dbReference>
<evidence type="ECO:0000256" key="3">
    <source>
        <dbReference type="ARBA" id="ARBA00005446"/>
    </source>
</evidence>
<dbReference type="Pfam" id="PF00270">
    <property type="entry name" value="DEAD"/>
    <property type="match status" value="1"/>
</dbReference>
<evidence type="ECO:0000256" key="4">
    <source>
        <dbReference type="ARBA" id="ARBA00022723"/>
    </source>
</evidence>
<evidence type="ECO:0000256" key="5">
    <source>
        <dbReference type="ARBA" id="ARBA00022741"/>
    </source>
</evidence>
<keyword evidence="10" id="KW-0413">Isomerase</keyword>
<feature type="domain" description="Helicase C-terminal" evidence="18">
    <location>
        <begin position="224"/>
        <end position="381"/>
    </location>
</feature>
<dbReference type="STRING" id="1413210.U472_07750"/>
<proteinExistence type="inferred from homology"/>
<evidence type="ECO:0000256" key="15">
    <source>
        <dbReference type="SAM" id="Coils"/>
    </source>
</evidence>
<dbReference type="InterPro" id="IPR032284">
    <property type="entry name" value="RecQ_Zn-bd"/>
</dbReference>
<reference evidence="20" key="1">
    <citation type="submission" date="2017-09" db="EMBL/GenBank/DDBJ databases">
        <authorList>
            <person name="Varghese N."/>
            <person name="Submissions S."/>
        </authorList>
    </citation>
    <scope>NUCLEOTIDE SEQUENCE [LARGE SCALE GENOMIC DNA]</scope>
    <source>
        <strain evidence="20">MSL47</strain>
    </source>
</reference>
<dbReference type="InterPro" id="IPR011545">
    <property type="entry name" value="DEAD/DEAH_box_helicase_dom"/>
</dbReference>
<dbReference type="InterPro" id="IPR014001">
    <property type="entry name" value="Helicase_ATP-bd"/>
</dbReference>
<evidence type="ECO:0000256" key="7">
    <source>
        <dbReference type="ARBA" id="ARBA00022806"/>
    </source>
</evidence>
<dbReference type="GO" id="GO:0043138">
    <property type="term" value="F:3'-5' DNA helicase activity"/>
    <property type="evidence" value="ECO:0007669"/>
    <property type="project" value="UniProtKB-EC"/>
</dbReference>
<evidence type="ECO:0000256" key="1">
    <source>
        <dbReference type="ARBA" id="ARBA00001946"/>
    </source>
</evidence>
<dbReference type="NCBIfam" id="TIGR00614">
    <property type="entry name" value="recQ_fam"/>
    <property type="match status" value="1"/>
</dbReference>
<evidence type="ECO:0000256" key="2">
    <source>
        <dbReference type="ARBA" id="ARBA00001947"/>
    </source>
</evidence>
<evidence type="ECO:0000313" key="20">
    <source>
        <dbReference type="Proteomes" id="UP000219573"/>
    </source>
</evidence>
<dbReference type="SMART" id="SM00487">
    <property type="entry name" value="DEXDc"/>
    <property type="match status" value="1"/>
</dbReference>
<dbReference type="EC" id="5.6.2.4" evidence="12"/>
<keyword evidence="7 19" id="KW-0347">Helicase</keyword>
<sequence length="798" mass="91643">MSFLPNILYQNLKRYFGYNDFRPRQKEVLRYLFAGNDLVAILPTGSGKSLCYQLPATCLSGLVVVVSPLISLMKDQVDSLRSRGIGATYINSSLNWSKQQKRLKGIVQGAYNIIYIAPERFESDLFLEKLSKVEVALFAVDEAHCISEWGHDFRPSYLKLAEVRKKLGNPRLIALTATATPEVREDIIKGLDLKDFKLLIKGFERRNLYLEVKMVENELRKKEELLQILTYNSLPAIVYVGTRSRVEEIIAFLEDKFSVIGYHGGMNPYERRKAQDSFMAGNYDIVIATNAFGMGVDKSDIRLVVHYELPGTLEAYYQEIGRAGRDGFASKCILLYQREDSDLREFFIDSDYPPKDIVEEVYSFLLSKDQDEVELDLNQLYLQLRSLPSRLTLEASLRLLRKEGYLKRISSKSQEATYQILKRVEPRELEIDYLKLESLKENKYQKLVELKGYIGTKECRHQYVLNYFGDEELLNYCPGCDNCDELNQTRVITKELGVLVQKILSCVIKLGGRFGVTTVAKVLIGSKSKKLLGRGLDKVSTYGIVDNFSYEEIIKITEELVEAKYLKKNKGRYPTVQITKAGYKILHQPYNLDWNLVREDQEINNLTNQARIKLLKRLKDLRATLSKEFNQAPFIIAHDKTLEELVKRIPSNRAEMLKVKGFGEVTYRRYGEPFLRVIKEFLEAEPKLERIETPIYLDGTYEQTFNLYQAGLSLEEIAEERGLAVGTVIDHLSKLIESGAEIDIKRFISAIQLEEIRAAIAKVGYSSLKVVKEAVDEEIDYNKIRLVVASYKKEFMSN</sequence>
<dbReference type="PROSITE" id="PS50967">
    <property type="entry name" value="HRDC"/>
    <property type="match status" value="1"/>
</dbReference>
<dbReference type="SUPFAM" id="SSF52540">
    <property type="entry name" value="P-loop containing nucleoside triphosphate hydrolases"/>
    <property type="match status" value="1"/>
</dbReference>
<dbReference type="PROSITE" id="PS51192">
    <property type="entry name" value="HELICASE_ATP_BIND_1"/>
    <property type="match status" value="1"/>
</dbReference>
<keyword evidence="20" id="KW-1185">Reference proteome</keyword>
<evidence type="ECO:0000256" key="14">
    <source>
        <dbReference type="ARBA" id="ARBA00044550"/>
    </source>
</evidence>
<dbReference type="GO" id="GO:0005694">
    <property type="term" value="C:chromosome"/>
    <property type="evidence" value="ECO:0007669"/>
    <property type="project" value="TreeGrafter"/>
</dbReference>
<feature type="domain" description="Helicase ATP-binding" evidence="17">
    <location>
        <begin position="29"/>
        <end position="197"/>
    </location>
</feature>
<dbReference type="Gene3D" id="1.10.10.10">
    <property type="entry name" value="Winged helix-like DNA-binding domain superfamily/Winged helix DNA-binding domain"/>
    <property type="match status" value="1"/>
</dbReference>
<evidence type="ECO:0000256" key="13">
    <source>
        <dbReference type="ARBA" id="ARBA00044535"/>
    </source>
</evidence>
<keyword evidence="6" id="KW-0378">Hydrolase</keyword>
<dbReference type="Pfam" id="PF16124">
    <property type="entry name" value="RecQ_Zn_bind"/>
    <property type="match status" value="1"/>
</dbReference>
<dbReference type="GO" id="GO:0006281">
    <property type="term" value="P:DNA repair"/>
    <property type="evidence" value="ECO:0007669"/>
    <property type="project" value="InterPro"/>
</dbReference>
<dbReference type="GO" id="GO:0006260">
    <property type="term" value="P:DNA replication"/>
    <property type="evidence" value="ECO:0007669"/>
    <property type="project" value="InterPro"/>
</dbReference>
<dbReference type="SMART" id="SM00490">
    <property type="entry name" value="HELICc"/>
    <property type="match status" value="1"/>
</dbReference>
<evidence type="ECO:0000259" key="16">
    <source>
        <dbReference type="PROSITE" id="PS50967"/>
    </source>
</evidence>
<feature type="coiled-coil region" evidence="15">
    <location>
        <begin position="205"/>
        <end position="232"/>
    </location>
</feature>
<name>A0A285H271_9FIRM</name>
<evidence type="ECO:0000313" key="19">
    <source>
        <dbReference type="EMBL" id="SNY29872.1"/>
    </source>
</evidence>
<dbReference type="Proteomes" id="UP000219573">
    <property type="component" value="Unassembled WGS sequence"/>
</dbReference>
<dbReference type="GO" id="GO:0003677">
    <property type="term" value="F:DNA binding"/>
    <property type="evidence" value="ECO:0007669"/>
    <property type="project" value="UniProtKB-KW"/>
</dbReference>
<evidence type="ECO:0000256" key="6">
    <source>
        <dbReference type="ARBA" id="ARBA00022801"/>
    </source>
</evidence>
<evidence type="ECO:0000259" key="18">
    <source>
        <dbReference type="PROSITE" id="PS51194"/>
    </source>
</evidence>
<dbReference type="PANTHER" id="PTHR13710">
    <property type="entry name" value="DNA HELICASE RECQ FAMILY MEMBER"/>
    <property type="match status" value="1"/>
</dbReference>
<dbReference type="InterPro" id="IPR036388">
    <property type="entry name" value="WH-like_DNA-bd_sf"/>
</dbReference>
<evidence type="ECO:0000256" key="12">
    <source>
        <dbReference type="ARBA" id="ARBA00034808"/>
    </source>
</evidence>
<dbReference type="SUPFAM" id="SSF46785">
    <property type="entry name" value="Winged helix' DNA-binding domain"/>
    <property type="match status" value="1"/>
</dbReference>
<evidence type="ECO:0000256" key="9">
    <source>
        <dbReference type="ARBA" id="ARBA00023125"/>
    </source>
</evidence>
<dbReference type="PANTHER" id="PTHR13710:SF105">
    <property type="entry name" value="ATP-DEPENDENT DNA HELICASE Q1"/>
    <property type="match status" value="1"/>
</dbReference>
<dbReference type="AlphaFoldDB" id="A0A285H271"/>
<protein>
    <recommendedName>
        <fullName evidence="13">ATP-dependent DNA helicase RecQ</fullName>
        <ecNumber evidence="12">5.6.2.4</ecNumber>
    </recommendedName>
    <alternativeName>
        <fullName evidence="14">DNA 3'-5' helicase RecQ</fullName>
    </alternativeName>
</protein>
<dbReference type="Gene3D" id="3.40.50.300">
    <property type="entry name" value="P-loop containing nucleotide triphosphate hydrolases"/>
    <property type="match status" value="2"/>
</dbReference>
<dbReference type="GO" id="GO:0009378">
    <property type="term" value="F:four-way junction helicase activity"/>
    <property type="evidence" value="ECO:0007669"/>
    <property type="project" value="TreeGrafter"/>
</dbReference>